<feature type="transmembrane region" description="Helical" evidence="1">
    <location>
        <begin position="1026"/>
        <end position="1049"/>
    </location>
</feature>
<feature type="transmembrane region" description="Helical" evidence="1">
    <location>
        <begin position="25"/>
        <end position="43"/>
    </location>
</feature>
<gene>
    <name evidence="2" type="ORF">ADM99_11050</name>
</gene>
<dbReference type="PATRIC" id="fig|229920.5.peg.2127"/>
<feature type="transmembrane region" description="Helical" evidence="1">
    <location>
        <begin position="445"/>
        <end position="469"/>
    </location>
</feature>
<feature type="transmembrane region" description="Helical" evidence="1">
    <location>
        <begin position="1605"/>
        <end position="1625"/>
    </location>
</feature>
<dbReference type="Pfam" id="PF10060">
    <property type="entry name" value="DUF2298"/>
    <property type="match status" value="1"/>
</dbReference>
<feature type="transmembrane region" description="Helical" evidence="1">
    <location>
        <begin position="1341"/>
        <end position="1363"/>
    </location>
</feature>
<feature type="transmembrane region" description="Helical" evidence="1">
    <location>
        <begin position="92"/>
        <end position="109"/>
    </location>
</feature>
<dbReference type="Proteomes" id="UP000050430">
    <property type="component" value="Unassembled WGS sequence"/>
</dbReference>
<feature type="transmembrane region" description="Helical" evidence="1">
    <location>
        <begin position="1064"/>
        <end position="1084"/>
    </location>
</feature>
<feature type="transmembrane region" description="Helical" evidence="1">
    <location>
        <begin position="415"/>
        <end position="433"/>
    </location>
</feature>
<feature type="transmembrane region" description="Helical" evidence="1">
    <location>
        <begin position="151"/>
        <end position="167"/>
    </location>
</feature>
<feature type="transmembrane region" description="Helical" evidence="1">
    <location>
        <begin position="967"/>
        <end position="990"/>
    </location>
</feature>
<evidence type="ECO:0000256" key="1">
    <source>
        <dbReference type="SAM" id="Phobius"/>
    </source>
</evidence>
<feature type="transmembrane region" description="Helical" evidence="1">
    <location>
        <begin position="1482"/>
        <end position="1500"/>
    </location>
</feature>
<dbReference type="NCBIfam" id="TIGR03662">
    <property type="entry name" value="Chlor_Arch_YYY"/>
    <property type="match status" value="1"/>
</dbReference>
<feature type="transmembrane region" description="Helical" evidence="1">
    <location>
        <begin position="1002"/>
        <end position="1020"/>
    </location>
</feature>
<feature type="transmembrane region" description="Helical" evidence="1">
    <location>
        <begin position="1439"/>
        <end position="1457"/>
    </location>
</feature>
<feature type="transmembrane region" description="Helical" evidence="1">
    <location>
        <begin position="1375"/>
        <end position="1395"/>
    </location>
</feature>
<dbReference type="RefSeq" id="WP_062420604.1">
    <property type="nucleotide sequence ID" value="NZ_BBYA01000002.1"/>
</dbReference>
<dbReference type="STRING" id="229920.ADM99_11050"/>
<dbReference type="OrthoDB" id="134460at2"/>
<feature type="transmembrane region" description="Helical" evidence="1">
    <location>
        <begin position="121"/>
        <end position="144"/>
    </location>
</feature>
<dbReference type="PANTHER" id="PTHR10790:SF51">
    <property type="entry name" value="TETRATRICOPEPTIDE REPEAT PROTEIN"/>
    <property type="match status" value="1"/>
</dbReference>
<name>A0A0P6XKB9_9CHLR</name>
<keyword evidence="3" id="KW-1185">Reference proteome</keyword>
<feature type="transmembrane region" description="Helical" evidence="1">
    <location>
        <begin position="234"/>
        <end position="251"/>
    </location>
</feature>
<keyword evidence="1" id="KW-1133">Transmembrane helix</keyword>
<comment type="caution">
    <text evidence="2">The sequence shown here is derived from an EMBL/GenBank/DDBJ whole genome shotgun (WGS) entry which is preliminary data.</text>
</comment>
<feature type="transmembrane region" description="Helical" evidence="1">
    <location>
        <begin position="285"/>
        <end position="303"/>
    </location>
</feature>
<dbReference type="InterPro" id="IPR018746">
    <property type="entry name" value="DUF2298"/>
</dbReference>
<sequence length="1831" mass="206236">MNNLSNPIQEPNLPNPKRQTKDLSLLWDILLLVIMALGAYFRFTGMNWDENQHLHPDERFLTMVASSIEPVKNIGEYFDTSKSSLNPNNRGYGFYVYGTLPLFLVRGIADAVKQTGYDEIFLVGRALSAVFDLMTVLLVYLIVIRLYKKRPMALIAAALTAGSVMQIQLSHYFAVDTFTTFFTTGAVYFAVRILTQKEKSVIPDWIGFESEGNENEKNSFWDDVKKLFMRDLDGIGDVLLFGFFTGCAMASKINSGLVAILIPAAYAVRYLNLADDQRNEKSSIYIRNIAAAAFICILTFRIFQPYAFTGPGFFGLMPNEKWIQSLKELSAQSTGDVDFPPALQWARRPIWFAPENMLLFGMGIPFGLAAFGSFLLMGWRMITANWRKHILIWGWTAVFFTWQATNWVRAMRYQVLDYPTFAIIAAWGIYSIWEKGKLIRHPNRAVFLRAFAIVGGTIVVAGTLIYGYLFTRIYNRPMTRVAASEWIYQNVPAAINMKINTGEEVINHPLAFRANRVISSNEPVNVPFTASSTGSLSVIKLDHVVDTANLPQLKTLMASITDESGSTLTTGSLVNVFPPGNDPRGDGITIPVDMPLTLEKGKNYHLLLTVPDPTISLQAAGVVSLGLVDGSRINDMILTELVDGISKDRPYSIQFTSSATGTISEVNFPKVANLSGDAGQKKFQVTLSATPGGEQILGSSEVFVDFSTNSHSYQKATAKFSDPVKVEKGKPYTLILTDEGDTDLAFFGNKEALESSWDDAIPLGMNGISPFDYNSGPYRSDLNFEMYWDDNQDKLSRFLNILQQADYIFITSNRQWGTTTRVPERYPLTTEYYRNLLGCPEEKDVVWCYRVAQPEMFKGNLGFDLVQVFQSDPGIGSFKINTQFAEEAFTVYDHPKVLIFKKRPDYDQEKVAKILEAVDLTKVVHLLPYRAGSYLGDLTLPKDRLASQQAGGTWMELFNPQFAVNRYPVLGVVVWYLFISLLGWMAYPLVRIATKGLSDHGYGISKIVGIVLLAYFSWLAGSIGLVYSRLSILAVLICLLIASNILFLYQKKEIIDDWHDLKKLFLWIEGISLLLFLAFLGVRLGNPDLWHPYKGGEKPMDFSYFNAVMKSTSFPPYDPWFAGGYINYYYYGFVIVGTPVKLLGITPSVAYNLILPTLFSMVGTAAFTIGYSLIDSFRHPQIQGMAERIRRKFLRTRLASEDPAIVLPSDITDDEYESDRIGSIETIDQEEEKKQEIKTGTINPAAILGGIGSTLLLLILGNLGTIRMIWHGLIKLGSPTGSFENSTYIDRFVWSAQGFWRMVGGMQLPYPSGDWYWIPSRAIPGEPITEFPFFTFLYADLHAHMIALPLTLAILAWTLSLVLRNWEWNREGERLHAGVQLGISLFLGALIVGALRPTNTWDMPTYLVIACVGLVFAGLNSSSTIFFESWQTDEWKKKLVEVALTILGFVLLTFLLYKPFSDWFGQAYNSIDIWKGSRTPSWSYFTHWGVFLVLIVSWFVQETYDWMASTPVSALNRLKPYQNLIWVITALLVIIPVGLIIYGVGIAWMAFPMAAWAGILLFRPGQKPAKRFVLFLVGTALLLTLVVELIVLVGDIGRMNTVFKFYMQAWTMLSISAAFAFILVFPRRFEWPAWLDTVWEIAVFVLLFCAALFPLLGGTDKIRDRISSEAPHTLDGAAYMSTSTFNDNGTIIDLSQDYEGIQWMQQHVKGSPVIVEANTVEYRWGSRYTIYTGLPGVVGWNWHQRQQRAVVPSTTVTDRVDEIKAFYETTDKDETRSFLEKYNVSYIIVGQLESLYYPGAGLQKFQALNGSMWDVVFHNETTTIYQVKKEK</sequence>
<accession>A0A0P6XKB9</accession>
<feature type="transmembrane region" description="Helical" evidence="1">
    <location>
        <begin position="1149"/>
        <end position="1174"/>
    </location>
</feature>
<organism evidence="2 3">
    <name type="scientific">Leptolinea tardivitalis</name>
    <dbReference type="NCBI Taxonomy" id="229920"/>
    <lineage>
        <taxon>Bacteria</taxon>
        <taxon>Bacillati</taxon>
        <taxon>Chloroflexota</taxon>
        <taxon>Anaerolineae</taxon>
        <taxon>Anaerolineales</taxon>
        <taxon>Anaerolineaceae</taxon>
        <taxon>Leptolinea</taxon>
    </lineage>
</organism>
<feature type="transmembrane region" description="Helical" evidence="1">
    <location>
        <begin position="1407"/>
        <end position="1427"/>
    </location>
</feature>
<feature type="transmembrane region" description="Helical" evidence="1">
    <location>
        <begin position="1637"/>
        <end position="1656"/>
    </location>
</feature>
<feature type="transmembrane region" description="Helical" evidence="1">
    <location>
        <begin position="1524"/>
        <end position="1551"/>
    </location>
</feature>
<feature type="transmembrane region" description="Helical" evidence="1">
    <location>
        <begin position="357"/>
        <end position="378"/>
    </location>
</feature>
<feature type="transmembrane region" description="Helical" evidence="1">
    <location>
        <begin position="1245"/>
        <end position="1270"/>
    </location>
</feature>
<evidence type="ECO:0000313" key="2">
    <source>
        <dbReference type="EMBL" id="KPL71928.1"/>
    </source>
</evidence>
<dbReference type="EMBL" id="LGCK01000010">
    <property type="protein sequence ID" value="KPL71928.1"/>
    <property type="molecule type" value="Genomic_DNA"/>
</dbReference>
<keyword evidence="1" id="KW-0472">Membrane</keyword>
<proteinExistence type="predicted"/>
<evidence type="ECO:0000313" key="3">
    <source>
        <dbReference type="Proteomes" id="UP000050430"/>
    </source>
</evidence>
<feature type="transmembrane region" description="Helical" evidence="1">
    <location>
        <begin position="1571"/>
        <end position="1593"/>
    </location>
</feature>
<protein>
    <submittedName>
        <fullName evidence="2">Uncharacterized protein</fullName>
    </submittedName>
</protein>
<reference evidence="2 3" key="1">
    <citation type="submission" date="2015-07" db="EMBL/GenBank/DDBJ databases">
        <title>Genome sequence of Leptolinea tardivitalis DSM 16556.</title>
        <authorList>
            <person name="Hemp J."/>
            <person name="Ward L.M."/>
            <person name="Pace L.A."/>
            <person name="Fischer W.W."/>
        </authorList>
    </citation>
    <scope>NUCLEOTIDE SEQUENCE [LARGE SCALE GENOMIC DNA]</scope>
    <source>
        <strain evidence="2 3">YMTK-2</strain>
    </source>
</reference>
<dbReference type="PANTHER" id="PTHR10790">
    <property type="entry name" value="TPR-DOMAIN CONTAINING PROTEIN"/>
    <property type="match status" value="1"/>
</dbReference>
<keyword evidence="1" id="KW-0812">Transmembrane</keyword>